<dbReference type="EMBL" id="PGFJ01000001">
    <property type="protein sequence ID" value="PJJ83986.1"/>
    <property type="molecule type" value="Genomic_DNA"/>
</dbReference>
<evidence type="ECO:0000256" key="1">
    <source>
        <dbReference type="ARBA" id="ARBA00004370"/>
    </source>
</evidence>
<comment type="subcellular location">
    <subcellularLocation>
        <location evidence="1">Membrane</location>
    </subcellularLocation>
</comment>
<keyword evidence="6" id="KW-1185">Reference proteome</keyword>
<dbReference type="Gene3D" id="2.40.160.50">
    <property type="entry name" value="membrane protein fhac: a member of the omp85/tpsb transporter family"/>
    <property type="match status" value="1"/>
</dbReference>
<proteinExistence type="predicted"/>
<evidence type="ECO:0000259" key="4">
    <source>
        <dbReference type="Pfam" id="PF01103"/>
    </source>
</evidence>
<keyword evidence="2" id="KW-0472">Membrane</keyword>
<dbReference type="Proteomes" id="UP000242687">
    <property type="component" value="Unassembled WGS sequence"/>
</dbReference>
<sequence>MRRIVWRLTLLVGVLFTVTGNAFAQEKQDPPEVLEKQTDGKEVIGSLFGKKKDSSDTTKKKPSLVSTLPSAGFNPSVGFSVGVTSTAGLVFGDPKITTMSVLNANAYISTKGLIQFETKNNIFTNDDLYNIQGNVQIGKTVALDYGVGTGSRAHGEQGFTFDGLPLRSNSEVMPLNYSYIKISQRVYRRIAKNLLFGAGVIFNIYNDIDDEKKKGPKPDAHNHRYSINHGFPTSEYTNNGLLLNLEYNSRDHINRPYEGMFIDLILRTNATWMGSNKPATQLRAELRKYWGLSKVNREHILAYWFWSSFLLKGDLPYLELPGTGSDQTSRLGRGYTIGRFKGQSFMYSELEYRFPITTNKLFSGVVFANAQTGSAQRRISDINLGEFVEPGGGVGLRILFNKYTRSNLCIDYGIGTYGAKGIFVGLNEVF</sequence>
<evidence type="ECO:0000256" key="3">
    <source>
        <dbReference type="SAM" id="SignalP"/>
    </source>
</evidence>
<dbReference type="InterPro" id="IPR000184">
    <property type="entry name" value="Bac_surfAg_D15"/>
</dbReference>
<organism evidence="5 6">
    <name type="scientific">Mucilaginibacter auburnensis</name>
    <dbReference type="NCBI Taxonomy" id="1457233"/>
    <lineage>
        <taxon>Bacteria</taxon>
        <taxon>Pseudomonadati</taxon>
        <taxon>Bacteroidota</taxon>
        <taxon>Sphingobacteriia</taxon>
        <taxon>Sphingobacteriales</taxon>
        <taxon>Sphingobacteriaceae</taxon>
        <taxon>Mucilaginibacter</taxon>
    </lineage>
</organism>
<accession>A0A2H9VT41</accession>
<gene>
    <name evidence="5" type="ORF">CLV57_0984</name>
</gene>
<evidence type="ECO:0000256" key="2">
    <source>
        <dbReference type="ARBA" id="ARBA00023136"/>
    </source>
</evidence>
<keyword evidence="3" id="KW-0732">Signal</keyword>
<protein>
    <submittedName>
        <fullName evidence="5">Surface antigen-like protein</fullName>
    </submittedName>
</protein>
<name>A0A2H9VT41_9SPHI</name>
<dbReference type="OrthoDB" id="621220at2"/>
<comment type="caution">
    <text evidence="5">The sequence shown here is derived from an EMBL/GenBank/DDBJ whole genome shotgun (WGS) entry which is preliminary data.</text>
</comment>
<dbReference type="AlphaFoldDB" id="A0A2H9VT41"/>
<evidence type="ECO:0000313" key="6">
    <source>
        <dbReference type="Proteomes" id="UP000242687"/>
    </source>
</evidence>
<feature type="signal peptide" evidence="3">
    <location>
        <begin position="1"/>
        <end position="24"/>
    </location>
</feature>
<reference evidence="5 6" key="1">
    <citation type="submission" date="2017-11" db="EMBL/GenBank/DDBJ databases">
        <title>Genomic Encyclopedia of Archaeal and Bacterial Type Strains, Phase II (KMG-II): From Individual Species to Whole Genera.</title>
        <authorList>
            <person name="Goeker M."/>
        </authorList>
    </citation>
    <scope>NUCLEOTIDE SEQUENCE [LARGE SCALE GENOMIC DNA]</scope>
    <source>
        <strain evidence="5 6">DSM 28175</strain>
    </source>
</reference>
<feature type="domain" description="Bacterial surface antigen (D15)" evidence="4">
    <location>
        <begin position="229"/>
        <end position="371"/>
    </location>
</feature>
<dbReference type="Pfam" id="PF01103">
    <property type="entry name" value="Omp85"/>
    <property type="match status" value="1"/>
</dbReference>
<dbReference type="GO" id="GO:0019867">
    <property type="term" value="C:outer membrane"/>
    <property type="evidence" value="ECO:0007669"/>
    <property type="project" value="InterPro"/>
</dbReference>
<dbReference type="RefSeq" id="WP_100340207.1">
    <property type="nucleotide sequence ID" value="NZ_PGFJ01000001.1"/>
</dbReference>
<feature type="chain" id="PRO_5014122122" evidence="3">
    <location>
        <begin position="25"/>
        <end position="430"/>
    </location>
</feature>
<evidence type="ECO:0000313" key="5">
    <source>
        <dbReference type="EMBL" id="PJJ83986.1"/>
    </source>
</evidence>